<sequence>MHCLSSKVNAFPSLCRAVLLAVPTPTSPIGCPSDPFCSRITAGFQKEFRSALPHIRGRALDPLFDNLEKVSFTLHCRRVVGTAHSCQERDTRSSFQNVLSRKIQTTMPSSGPG</sequence>
<proteinExistence type="predicted"/>
<evidence type="ECO:0000313" key="2">
    <source>
        <dbReference type="EMBL" id="KZO92000.1"/>
    </source>
</evidence>
<keyword evidence="3" id="KW-1185">Reference proteome</keyword>
<feature type="signal peptide" evidence="1">
    <location>
        <begin position="1"/>
        <end position="17"/>
    </location>
</feature>
<evidence type="ECO:0008006" key="4">
    <source>
        <dbReference type="Google" id="ProtNLM"/>
    </source>
</evidence>
<feature type="chain" id="PRO_5007887816" description="Secreted protein" evidence="1">
    <location>
        <begin position="18"/>
        <end position="113"/>
    </location>
</feature>
<evidence type="ECO:0000313" key="3">
    <source>
        <dbReference type="Proteomes" id="UP000076738"/>
    </source>
</evidence>
<dbReference type="AlphaFoldDB" id="A0A167HUN2"/>
<dbReference type="EMBL" id="KV417315">
    <property type="protein sequence ID" value="KZO92000.1"/>
    <property type="molecule type" value="Genomic_DNA"/>
</dbReference>
<gene>
    <name evidence="2" type="ORF">CALVIDRAFT_541349</name>
</gene>
<reference evidence="2 3" key="1">
    <citation type="journal article" date="2016" name="Mol. Biol. Evol.">
        <title>Comparative Genomics of Early-Diverging Mushroom-Forming Fungi Provides Insights into the Origins of Lignocellulose Decay Capabilities.</title>
        <authorList>
            <person name="Nagy L.G."/>
            <person name="Riley R."/>
            <person name="Tritt A."/>
            <person name="Adam C."/>
            <person name="Daum C."/>
            <person name="Floudas D."/>
            <person name="Sun H."/>
            <person name="Yadav J.S."/>
            <person name="Pangilinan J."/>
            <person name="Larsson K.H."/>
            <person name="Matsuura K."/>
            <person name="Barry K."/>
            <person name="Labutti K."/>
            <person name="Kuo R."/>
            <person name="Ohm R.A."/>
            <person name="Bhattacharya S.S."/>
            <person name="Shirouzu T."/>
            <person name="Yoshinaga Y."/>
            <person name="Martin F.M."/>
            <person name="Grigoriev I.V."/>
            <person name="Hibbett D.S."/>
        </authorList>
    </citation>
    <scope>NUCLEOTIDE SEQUENCE [LARGE SCALE GENOMIC DNA]</scope>
    <source>
        <strain evidence="2 3">TUFC12733</strain>
    </source>
</reference>
<accession>A0A167HUN2</accession>
<dbReference type="Proteomes" id="UP000076738">
    <property type="component" value="Unassembled WGS sequence"/>
</dbReference>
<evidence type="ECO:0000256" key="1">
    <source>
        <dbReference type="SAM" id="SignalP"/>
    </source>
</evidence>
<organism evidence="2 3">
    <name type="scientific">Calocera viscosa (strain TUFC12733)</name>
    <dbReference type="NCBI Taxonomy" id="1330018"/>
    <lineage>
        <taxon>Eukaryota</taxon>
        <taxon>Fungi</taxon>
        <taxon>Dikarya</taxon>
        <taxon>Basidiomycota</taxon>
        <taxon>Agaricomycotina</taxon>
        <taxon>Dacrymycetes</taxon>
        <taxon>Dacrymycetales</taxon>
        <taxon>Dacrymycetaceae</taxon>
        <taxon>Calocera</taxon>
    </lineage>
</organism>
<keyword evidence="1" id="KW-0732">Signal</keyword>
<protein>
    <recommendedName>
        <fullName evidence="4">Secreted protein</fullName>
    </recommendedName>
</protein>
<name>A0A167HUN2_CALVF</name>